<evidence type="ECO:0000313" key="3">
    <source>
        <dbReference type="EMBL" id="CCX16666.1"/>
    </source>
</evidence>
<evidence type="ECO:0008006" key="5">
    <source>
        <dbReference type="Google" id="ProtNLM"/>
    </source>
</evidence>
<reference evidence="3 4" key="1">
    <citation type="journal article" date="2013" name="PLoS Genet.">
        <title>The genome and development-dependent transcriptomes of Pyronema confluens: a window into fungal evolution.</title>
        <authorList>
            <person name="Traeger S."/>
            <person name="Altegoer F."/>
            <person name="Freitag M."/>
            <person name="Gabaldon T."/>
            <person name="Kempken F."/>
            <person name="Kumar A."/>
            <person name="Marcet-Houben M."/>
            <person name="Poggeler S."/>
            <person name="Stajich J.E."/>
            <person name="Nowrousian M."/>
        </authorList>
    </citation>
    <scope>NUCLEOTIDE SEQUENCE [LARGE SCALE GENOMIC DNA]</scope>
    <source>
        <strain evidence="4">CBS 100304</strain>
        <tissue evidence="3">Vegetative mycelium</tissue>
    </source>
</reference>
<protein>
    <recommendedName>
        <fullName evidence="5">Tyr recombinase domain-containing protein</fullName>
    </recommendedName>
</protein>
<evidence type="ECO:0000313" key="4">
    <source>
        <dbReference type="Proteomes" id="UP000018144"/>
    </source>
</evidence>
<dbReference type="Proteomes" id="UP000018144">
    <property type="component" value="Unassembled WGS sequence"/>
</dbReference>
<name>U4LCR2_PYROM</name>
<evidence type="ECO:0000256" key="2">
    <source>
        <dbReference type="SAM" id="MobiDB-lite"/>
    </source>
</evidence>
<dbReference type="GO" id="GO:0006310">
    <property type="term" value="P:DNA recombination"/>
    <property type="evidence" value="ECO:0007669"/>
    <property type="project" value="UniProtKB-KW"/>
</dbReference>
<dbReference type="InterPro" id="IPR013762">
    <property type="entry name" value="Integrase-like_cat_sf"/>
</dbReference>
<dbReference type="STRING" id="1076935.U4LCR2"/>
<dbReference type="EMBL" id="HF936496">
    <property type="protein sequence ID" value="CCX16666.1"/>
    <property type="molecule type" value="Genomic_DNA"/>
</dbReference>
<dbReference type="AlphaFoldDB" id="U4LCR2"/>
<dbReference type="OrthoDB" id="5149081at2759"/>
<proteinExistence type="predicted"/>
<dbReference type="SUPFAM" id="SSF56349">
    <property type="entry name" value="DNA breaking-rejoining enzymes"/>
    <property type="match status" value="1"/>
</dbReference>
<dbReference type="GO" id="GO:0003677">
    <property type="term" value="F:DNA binding"/>
    <property type="evidence" value="ECO:0007669"/>
    <property type="project" value="InterPro"/>
</dbReference>
<dbReference type="InterPro" id="IPR052925">
    <property type="entry name" value="Phage_Integrase-like_Recomb"/>
</dbReference>
<evidence type="ECO:0000256" key="1">
    <source>
        <dbReference type="ARBA" id="ARBA00023172"/>
    </source>
</evidence>
<dbReference type="PANTHER" id="PTHR34605">
    <property type="entry name" value="PHAGE_INTEGRASE DOMAIN-CONTAINING PROTEIN"/>
    <property type="match status" value="1"/>
</dbReference>
<dbReference type="Gene3D" id="1.10.443.10">
    <property type="entry name" value="Intergrase catalytic core"/>
    <property type="match status" value="1"/>
</dbReference>
<dbReference type="PANTHER" id="PTHR34605:SF3">
    <property type="entry name" value="P CELL-TYPE AGGLUTINATION PROTEIN MAP4-LIKE-RELATED"/>
    <property type="match status" value="1"/>
</dbReference>
<keyword evidence="4" id="KW-1185">Reference proteome</keyword>
<dbReference type="InterPro" id="IPR011010">
    <property type="entry name" value="DNA_brk_join_enz"/>
</dbReference>
<sequence>MEYFMDSLRSLLMTCGISRLPSGHSFRRGAATTARRAGRTDHQIQVLGRWKSESFRVYIAMNHSDIVRLGQRLHGYHADGDSNTSRSAQPNNQATSSTSPPFGPTATAVLYGSRLRR</sequence>
<feature type="compositionally biased region" description="Polar residues" evidence="2">
    <location>
        <begin position="81"/>
        <end position="100"/>
    </location>
</feature>
<keyword evidence="1" id="KW-0233">DNA recombination</keyword>
<gene>
    <name evidence="3" type="ORF">PCON_03407</name>
</gene>
<feature type="region of interest" description="Disordered" evidence="2">
    <location>
        <begin position="75"/>
        <end position="117"/>
    </location>
</feature>
<dbReference type="GO" id="GO:0015074">
    <property type="term" value="P:DNA integration"/>
    <property type="evidence" value="ECO:0007669"/>
    <property type="project" value="InterPro"/>
</dbReference>
<organism evidence="3 4">
    <name type="scientific">Pyronema omphalodes (strain CBS 100304)</name>
    <name type="common">Pyronema confluens</name>
    <dbReference type="NCBI Taxonomy" id="1076935"/>
    <lineage>
        <taxon>Eukaryota</taxon>
        <taxon>Fungi</taxon>
        <taxon>Dikarya</taxon>
        <taxon>Ascomycota</taxon>
        <taxon>Pezizomycotina</taxon>
        <taxon>Pezizomycetes</taxon>
        <taxon>Pezizales</taxon>
        <taxon>Pyronemataceae</taxon>
        <taxon>Pyronema</taxon>
    </lineage>
</organism>
<accession>U4LCR2</accession>